<dbReference type="Gene3D" id="3.30.457.10">
    <property type="entry name" value="Copper amine oxidase-like, N-terminal domain"/>
    <property type="match status" value="1"/>
</dbReference>
<reference evidence="5 6" key="1">
    <citation type="journal article" date="2014" name="Genome Announc.">
        <title>Draft Genome Sequence of Paenibacillus pini JCM 16418T, Isolated from the Rhizosphere of Pine Tree.</title>
        <authorList>
            <person name="Yuki M."/>
            <person name="Oshima K."/>
            <person name="Suda W."/>
            <person name="Oshida Y."/>
            <person name="Kitamura K."/>
            <person name="Iida Y."/>
            <person name="Hattori M."/>
            <person name="Ohkuma M."/>
        </authorList>
    </citation>
    <scope>NUCLEOTIDE SEQUENCE [LARGE SCALE GENOMIC DNA]</scope>
    <source>
        <strain evidence="5 6">JCM 16418</strain>
    </source>
</reference>
<keyword evidence="1" id="KW-0378">Hydrolase</keyword>
<feature type="domain" description="MurNAc-LAA" evidence="4">
    <location>
        <begin position="360"/>
        <end position="468"/>
    </location>
</feature>
<dbReference type="GO" id="GO:0008745">
    <property type="term" value="F:N-acetylmuramoyl-L-alanine amidase activity"/>
    <property type="evidence" value="ECO:0007669"/>
    <property type="project" value="InterPro"/>
</dbReference>
<dbReference type="RefSeq" id="WP_036650218.1">
    <property type="nucleotide sequence ID" value="NZ_BAVZ01000009.1"/>
</dbReference>
<dbReference type="AlphaFoldDB" id="W7Z458"/>
<feature type="chain" id="PRO_5004907585" evidence="3">
    <location>
        <begin position="27"/>
        <end position="473"/>
    </location>
</feature>
<dbReference type="PANTHER" id="PTHR30404:SF0">
    <property type="entry name" value="N-ACETYLMURAMOYL-L-ALANINE AMIDASE AMIC"/>
    <property type="match status" value="1"/>
</dbReference>
<dbReference type="Pfam" id="PF07833">
    <property type="entry name" value="Cu_amine_oxidN1"/>
    <property type="match status" value="1"/>
</dbReference>
<feature type="region of interest" description="Disordered" evidence="2">
    <location>
        <begin position="144"/>
        <end position="169"/>
    </location>
</feature>
<dbReference type="GO" id="GO:0030288">
    <property type="term" value="C:outer membrane-bounded periplasmic space"/>
    <property type="evidence" value="ECO:0007669"/>
    <property type="project" value="TreeGrafter"/>
</dbReference>
<dbReference type="CDD" id="cd02696">
    <property type="entry name" value="MurNAc-LAA"/>
    <property type="match status" value="1"/>
</dbReference>
<name>W7Z458_9BACL</name>
<dbReference type="InterPro" id="IPR036582">
    <property type="entry name" value="Mao_N_sf"/>
</dbReference>
<evidence type="ECO:0000259" key="4">
    <source>
        <dbReference type="SMART" id="SM00646"/>
    </source>
</evidence>
<feature type="compositionally biased region" description="Low complexity" evidence="2">
    <location>
        <begin position="155"/>
        <end position="169"/>
    </location>
</feature>
<dbReference type="Pfam" id="PF01520">
    <property type="entry name" value="Amidase_3"/>
    <property type="match status" value="1"/>
</dbReference>
<organism evidence="5 6">
    <name type="scientific">Paenibacillus pini JCM 16418</name>
    <dbReference type="NCBI Taxonomy" id="1236976"/>
    <lineage>
        <taxon>Bacteria</taxon>
        <taxon>Bacillati</taxon>
        <taxon>Bacillota</taxon>
        <taxon>Bacilli</taxon>
        <taxon>Bacillales</taxon>
        <taxon>Paenibacillaceae</taxon>
        <taxon>Paenibacillus</taxon>
    </lineage>
</organism>
<gene>
    <name evidence="5" type="ORF">JCM16418_3254</name>
</gene>
<dbReference type="OrthoDB" id="9806267at2"/>
<dbReference type="STRING" id="1236976.JCM16418_3254"/>
<dbReference type="Gene3D" id="3.40.630.40">
    <property type="entry name" value="Zn-dependent exopeptidases"/>
    <property type="match status" value="1"/>
</dbReference>
<proteinExistence type="predicted"/>
<dbReference type="Gene3D" id="2.60.40.3500">
    <property type="match status" value="1"/>
</dbReference>
<dbReference type="GO" id="GO:0009253">
    <property type="term" value="P:peptidoglycan catabolic process"/>
    <property type="evidence" value="ECO:0007669"/>
    <property type="project" value="InterPro"/>
</dbReference>
<dbReference type="SUPFAM" id="SSF55383">
    <property type="entry name" value="Copper amine oxidase, domain N"/>
    <property type="match status" value="1"/>
</dbReference>
<accession>W7Z458</accession>
<evidence type="ECO:0000313" key="5">
    <source>
        <dbReference type="EMBL" id="GAF09134.1"/>
    </source>
</evidence>
<dbReference type="PANTHER" id="PTHR30404">
    <property type="entry name" value="N-ACETYLMURAMOYL-L-ALANINE AMIDASE"/>
    <property type="match status" value="1"/>
</dbReference>
<keyword evidence="6" id="KW-1185">Reference proteome</keyword>
<dbReference type="Proteomes" id="UP000019364">
    <property type="component" value="Unassembled WGS sequence"/>
</dbReference>
<comment type="caution">
    <text evidence="5">The sequence shown here is derived from an EMBL/GenBank/DDBJ whole genome shotgun (WGS) entry which is preliminary data.</text>
</comment>
<dbReference type="InterPro" id="IPR012854">
    <property type="entry name" value="Cu_amine_oxidase-like_N"/>
</dbReference>
<protein>
    <submittedName>
        <fullName evidence="5">N-acetylmuramoyl-L-alanine amidase</fullName>
    </submittedName>
</protein>
<evidence type="ECO:0000256" key="3">
    <source>
        <dbReference type="SAM" id="SignalP"/>
    </source>
</evidence>
<evidence type="ECO:0000256" key="2">
    <source>
        <dbReference type="SAM" id="MobiDB-lite"/>
    </source>
</evidence>
<dbReference type="eggNOG" id="COG0860">
    <property type="taxonomic scope" value="Bacteria"/>
</dbReference>
<dbReference type="EMBL" id="BAVZ01000009">
    <property type="protein sequence ID" value="GAF09134.1"/>
    <property type="molecule type" value="Genomic_DNA"/>
</dbReference>
<sequence length="473" mass="50758">MKRFSFMLLFLFVFILAFPSNGQAAAASTKINVDGNLLQMPAHANVENVSGNIMIPFRVVGESLGFDVAWEQKTRTVTIQKDSKVIKLVVNQKTAYVDGNKISLAIAPILRTDTVIVPVRFVSESMGMSVGWDNHSKTVFINTQNGDAGNGNGETGTTPNPGAGSGSNNGLAELSGLSFSENRLLLATSGNVKVNTFKMDGPNRIVIDLANTKFSDTFGKSSPLDGNLSGSIKVSGYPDVSNVRYSLYDNNPSTVRVVIDLNYAKNYKLYNESGMYIIDLNTSDSGTPSTPVGGGGKKIVVIDAGHGAKDPGTSGVTGKKEKAFNLAVALKVDKLLKQESGIDGVLTRSDDTFLELKDRVKIASDLKADLFISIHANSAGSSVATGTETYYQRESSKALAKVMHKYLVQATGLTDRGVRYGNFHVIRETKMPAVLLEVGYLSNKNDESALFSEALQNRVAQGIVKGIKEYLGL</sequence>
<dbReference type="InterPro" id="IPR050695">
    <property type="entry name" value="N-acetylmuramoyl_amidase_3"/>
</dbReference>
<dbReference type="SUPFAM" id="SSF53187">
    <property type="entry name" value="Zn-dependent exopeptidases"/>
    <property type="match status" value="1"/>
</dbReference>
<keyword evidence="3" id="KW-0732">Signal</keyword>
<dbReference type="SMART" id="SM00646">
    <property type="entry name" value="Ami_3"/>
    <property type="match status" value="1"/>
</dbReference>
<dbReference type="InterPro" id="IPR021731">
    <property type="entry name" value="AMIN_dom"/>
</dbReference>
<evidence type="ECO:0000256" key="1">
    <source>
        <dbReference type="ARBA" id="ARBA00022801"/>
    </source>
</evidence>
<dbReference type="Pfam" id="PF11741">
    <property type="entry name" value="AMIN"/>
    <property type="match status" value="1"/>
</dbReference>
<dbReference type="InterPro" id="IPR002508">
    <property type="entry name" value="MurNAc-LAA_cat"/>
</dbReference>
<evidence type="ECO:0000313" key="6">
    <source>
        <dbReference type="Proteomes" id="UP000019364"/>
    </source>
</evidence>
<feature type="signal peptide" evidence="3">
    <location>
        <begin position="1"/>
        <end position="26"/>
    </location>
</feature>